<dbReference type="AlphaFoldDB" id="A0A9N7LM85"/>
<dbReference type="Pfam" id="PF00211">
    <property type="entry name" value="Guanylate_cyc"/>
    <property type="match status" value="1"/>
</dbReference>
<accession>A0A9N7LM85</accession>
<dbReference type="Gene3D" id="3.30.70.1230">
    <property type="entry name" value="Nucleotide cyclase"/>
    <property type="match status" value="1"/>
</dbReference>
<evidence type="ECO:0000313" key="5">
    <source>
        <dbReference type="Proteomes" id="UP001058626"/>
    </source>
</evidence>
<dbReference type="Gene3D" id="3.40.50.300">
    <property type="entry name" value="P-loop containing nucleotide triphosphate hydrolases"/>
    <property type="match status" value="1"/>
</dbReference>
<dbReference type="SMART" id="SM00382">
    <property type="entry name" value="AAA"/>
    <property type="match status" value="1"/>
</dbReference>
<protein>
    <submittedName>
        <fullName evidence="4">Cyclase</fullName>
    </submittedName>
</protein>
<dbReference type="InterPro" id="IPR003593">
    <property type="entry name" value="AAA+_ATPase"/>
</dbReference>
<feature type="domain" description="Guanylate cyclase" evidence="3">
    <location>
        <begin position="41"/>
        <end position="172"/>
    </location>
</feature>
<reference evidence="4" key="1">
    <citation type="submission" date="2022-06" db="EMBL/GenBank/DDBJ databases">
        <title>Complete genome sequence of Mycobacterium pseudoshottsii NJB1907-Z4.</title>
        <authorList>
            <person name="Komine T."/>
            <person name="Fukano H."/>
            <person name="Wada S."/>
        </authorList>
    </citation>
    <scope>NUCLEOTIDE SEQUENCE</scope>
    <source>
        <strain evidence="4">NJB1907-Z4</strain>
    </source>
</reference>
<dbReference type="InterPro" id="IPR041664">
    <property type="entry name" value="AAA_16"/>
</dbReference>
<keyword evidence="5" id="KW-1185">Reference proteome</keyword>
<dbReference type="GO" id="GO:0005737">
    <property type="term" value="C:cytoplasm"/>
    <property type="evidence" value="ECO:0007669"/>
    <property type="project" value="TreeGrafter"/>
</dbReference>
<dbReference type="PROSITE" id="PS50125">
    <property type="entry name" value="GUANYLATE_CYCLASE_2"/>
    <property type="match status" value="1"/>
</dbReference>
<proteinExistence type="predicted"/>
<dbReference type="GO" id="GO:0004016">
    <property type="term" value="F:adenylate cyclase activity"/>
    <property type="evidence" value="ECO:0007669"/>
    <property type="project" value="TreeGrafter"/>
</dbReference>
<name>A0A9N7LM85_9MYCO</name>
<keyword evidence="1" id="KW-0547">Nucleotide-binding</keyword>
<dbReference type="EMBL" id="AP026367">
    <property type="protein sequence ID" value="BDN79996.1"/>
    <property type="molecule type" value="Genomic_DNA"/>
</dbReference>
<dbReference type="GO" id="GO:0005524">
    <property type="term" value="F:ATP binding"/>
    <property type="evidence" value="ECO:0007669"/>
    <property type="project" value="UniProtKB-KW"/>
</dbReference>
<organism evidence="4 5">
    <name type="scientific">Mycobacterium pseudoshottsii</name>
    <dbReference type="NCBI Taxonomy" id="265949"/>
    <lineage>
        <taxon>Bacteria</taxon>
        <taxon>Bacillati</taxon>
        <taxon>Actinomycetota</taxon>
        <taxon>Actinomycetes</taxon>
        <taxon>Mycobacteriales</taxon>
        <taxon>Mycobacteriaceae</taxon>
        <taxon>Mycobacterium</taxon>
        <taxon>Mycobacterium ulcerans group</taxon>
    </lineage>
</organism>
<evidence type="ECO:0000259" key="3">
    <source>
        <dbReference type="PROSITE" id="PS50125"/>
    </source>
</evidence>
<sequence>MTPVTVCRACGVEPLENARFCHECGAPVGAADTRAEYKQVTVLFADVAHSMDIAAAVGPERLREIMAELVTRASTVVQRYAGRVDKFTGDGVMAVFGAPAALEDHALRACLAALDIQDEVARLAADISRTDGVELRLRIGLNSGEVITGGIGPTALGYTAVGEQVGMAQRMESIAPVGGVMVSDTTARLVEGVVLLGAPQRVQVKGMGTASARELRSATAQHQRTDTAESTLVGRGREVAAVSTMLDRAIHGRGSVVGVTGPVGIGKSRLVREAIGLAKSRGVTVVHTYCESHAADVPFRVMMRLLRAVGQASGLDDEAARARARVRDRVPDAQLADLLLLDDLLGIAAPGAELPRIDPDARRRRLTGLINASQLARTEPVVFVLEDVHWIDEASESMLADFLTVMLQTPSLVLFTYRPEYRGALQLVPGAQTIALAPLTDADVSTLVAELLGQDPSVATIGRVISERAAGNPLFAEEMTRELAERGVLTGERGSYQCRTDVAEIRVPATVQAAIGARIDRLSPAAKQTLSAAAVVGSRFSSDLLIGLGIEPCIDELLDADLIDQVRFTTRAEYAFRHPVVRTVAYEAQLRADRAQLHRRLAQALENTEADPGDHHAALIAEHFEAAGDLVAAYRWHMRAGKWALNRDIAAARLSWERATRISDALPADTPDRSVKRIAPRTMLCGYAWRVHVNISDAHFAELRELCLAAGDKTSLAIATAGLVMDRIYQARIHEGSRLASEAMGLIESIGNPTLTVGLSLTAIVAKAEQAQWLDVLHWSQLVIQLADGDPTKGNFMIGSPLALALTTRAIARYCLGRPGWRDDVHQAVQTAGATDPVAYATVVAFVHNPGIAFGVFSPDEAAIREIEQAVQIAQQAGDDLALSSAQISLGIALLERGTEPGRDRGYGYLADTGDTLMRRGYSLGDLPIVEAYLARERGRRGDRDDALPTLRTAVDTLYRQGQLLSWGLPATHALVETLLDRDTEADWSEAQAAIERVADEPPDGPQPLRDIWLLRMRTALAGARGGGGDYQRLRESYRDMARTLDFGGHLGWADAMR</sequence>
<dbReference type="InterPro" id="IPR029787">
    <property type="entry name" value="Nucleotide_cyclase"/>
</dbReference>
<dbReference type="InterPro" id="IPR027417">
    <property type="entry name" value="P-loop_NTPase"/>
</dbReference>
<evidence type="ECO:0000313" key="4">
    <source>
        <dbReference type="EMBL" id="BDN79996.1"/>
    </source>
</evidence>
<dbReference type="Pfam" id="PF13191">
    <property type="entry name" value="AAA_16"/>
    <property type="match status" value="1"/>
</dbReference>
<dbReference type="GO" id="GO:0009190">
    <property type="term" value="P:cyclic nucleotide biosynthetic process"/>
    <property type="evidence" value="ECO:0007669"/>
    <property type="project" value="InterPro"/>
</dbReference>
<keyword evidence="2" id="KW-0067">ATP-binding</keyword>
<dbReference type="SMART" id="SM00044">
    <property type="entry name" value="CYCc"/>
    <property type="match status" value="1"/>
</dbReference>
<gene>
    <name evidence="4" type="ORF">NJB1907Z4_C02110</name>
</gene>
<dbReference type="PANTHER" id="PTHR16305">
    <property type="entry name" value="TESTICULAR SOLUBLE ADENYLYL CYCLASE"/>
    <property type="match status" value="1"/>
</dbReference>
<dbReference type="Proteomes" id="UP001058626">
    <property type="component" value="Chromosome"/>
</dbReference>
<evidence type="ECO:0000256" key="1">
    <source>
        <dbReference type="ARBA" id="ARBA00022741"/>
    </source>
</evidence>
<dbReference type="SUPFAM" id="SSF52540">
    <property type="entry name" value="P-loop containing nucleoside triphosphate hydrolases"/>
    <property type="match status" value="1"/>
</dbReference>
<dbReference type="RefSeq" id="WP_036426027.1">
    <property type="nucleotide sequence ID" value="NZ_AP026367.1"/>
</dbReference>
<dbReference type="CDD" id="cd07302">
    <property type="entry name" value="CHD"/>
    <property type="match status" value="1"/>
</dbReference>
<dbReference type="InterPro" id="IPR001054">
    <property type="entry name" value="A/G_cyclase"/>
</dbReference>
<dbReference type="GO" id="GO:0035556">
    <property type="term" value="P:intracellular signal transduction"/>
    <property type="evidence" value="ECO:0007669"/>
    <property type="project" value="InterPro"/>
</dbReference>
<evidence type="ECO:0000256" key="2">
    <source>
        <dbReference type="ARBA" id="ARBA00022840"/>
    </source>
</evidence>
<dbReference type="SUPFAM" id="SSF55073">
    <property type="entry name" value="Nucleotide cyclase"/>
    <property type="match status" value="1"/>
</dbReference>
<dbReference type="PANTHER" id="PTHR16305:SF28">
    <property type="entry name" value="GUANYLATE CYCLASE DOMAIN-CONTAINING PROTEIN"/>
    <property type="match status" value="1"/>
</dbReference>